<dbReference type="InterPro" id="IPR051259">
    <property type="entry name" value="rRNA_Methyltransferase"/>
</dbReference>
<evidence type="ECO:0000313" key="6">
    <source>
        <dbReference type="Proteomes" id="UP000751190"/>
    </source>
</evidence>
<dbReference type="Proteomes" id="UP000751190">
    <property type="component" value="Unassembled WGS sequence"/>
</dbReference>
<dbReference type="PANTHER" id="PTHR43191:SF2">
    <property type="entry name" value="RRNA METHYLTRANSFERASE 3, MITOCHONDRIAL"/>
    <property type="match status" value="1"/>
</dbReference>
<dbReference type="InterPro" id="IPR029026">
    <property type="entry name" value="tRNA_m1G_MTases_N"/>
</dbReference>
<evidence type="ECO:0000256" key="1">
    <source>
        <dbReference type="ARBA" id="ARBA00007228"/>
    </source>
</evidence>
<dbReference type="GO" id="GO:0006396">
    <property type="term" value="P:RNA processing"/>
    <property type="evidence" value="ECO:0007669"/>
    <property type="project" value="InterPro"/>
</dbReference>
<dbReference type="Gene3D" id="3.30.1330.30">
    <property type="match status" value="1"/>
</dbReference>
<dbReference type="Pfam" id="PF00588">
    <property type="entry name" value="SpoU_methylase"/>
    <property type="match status" value="1"/>
</dbReference>
<keyword evidence="2" id="KW-0489">Methyltransferase</keyword>
<dbReference type="Pfam" id="PF22435">
    <property type="entry name" value="MRM3-like_sub_bind"/>
    <property type="match status" value="1"/>
</dbReference>
<keyword evidence="3" id="KW-0808">Transferase</keyword>
<comment type="similarity">
    <text evidence="1">Belongs to the class IV-like SAM-binding methyltransferase superfamily. RNA methyltransferase TrmH family.</text>
</comment>
<dbReference type="SMART" id="SM00967">
    <property type="entry name" value="SpoU_sub_bind"/>
    <property type="match status" value="1"/>
</dbReference>
<dbReference type="GO" id="GO:0032259">
    <property type="term" value="P:methylation"/>
    <property type="evidence" value="ECO:0007669"/>
    <property type="project" value="UniProtKB-KW"/>
</dbReference>
<name>A0A8J5X903_DIALT</name>
<comment type="caution">
    <text evidence="5">The sequence shown here is derived from an EMBL/GenBank/DDBJ whole genome shotgun (WGS) entry which is preliminary data.</text>
</comment>
<dbReference type="CDD" id="cd18095">
    <property type="entry name" value="SpoU-like_rRNA-MTase"/>
    <property type="match status" value="1"/>
</dbReference>
<evidence type="ECO:0000256" key="2">
    <source>
        <dbReference type="ARBA" id="ARBA00022603"/>
    </source>
</evidence>
<protein>
    <recommendedName>
        <fullName evidence="4">RNA 2-O ribose methyltransferase substrate binding domain-containing protein</fullName>
    </recommendedName>
</protein>
<dbReference type="InterPro" id="IPR053888">
    <property type="entry name" value="MRM3-like_sub_bind"/>
</dbReference>
<dbReference type="OrthoDB" id="270651at2759"/>
<dbReference type="EMBL" id="JAGTXO010000048">
    <property type="protein sequence ID" value="KAG8458727.1"/>
    <property type="molecule type" value="Genomic_DNA"/>
</dbReference>
<organism evidence="5 6">
    <name type="scientific">Diacronema lutheri</name>
    <name type="common">Unicellular marine alga</name>
    <name type="synonym">Monochrysis lutheri</name>
    <dbReference type="NCBI Taxonomy" id="2081491"/>
    <lineage>
        <taxon>Eukaryota</taxon>
        <taxon>Haptista</taxon>
        <taxon>Haptophyta</taxon>
        <taxon>Pavlovophyceae</taxon>
        <taxon>Pavlovales</taxon>
        <taxon>Pavlovaceae</taxon>
        <taxon>Diacronema</taxon>
    </lineage>
</organism>
<dbReference type="GO" id="GO:0003723">
    <property type="term" value="F:RNA binding"/>
    <property type="evidence" value="ECO:0007669"/>
    <property type="project" value="InterPro"/>
</dbReference>
<dbReference type="PANTHER" id="PTHR43191">
    <property type="entry name" value="RRNA METHYLTRANSFERASE 3"/>
    <property type="match status" value="1"/>
</dbReference>
<dbReference type="AlphaFoldDB" id="A0A8J5X903"/>
<dbReference type="OMA" id="NLGTMIR"/>
<dbReference type="Gene3D" id="3.40.1280.10">
    <property type="match status" value="1"/>
</dbReference>
<gene>
    <name evidence="5" type="ORF">KFE25_012925</name>
</gene>
<proteinExistence type="inferred from homology"/>
<evidence type="ECO:0000259" key="4">
    <source>
        <dbReference type="SMART" id="SM00967"/>
    </source>
</evidence>
<dbReference type="InterPro" id="IPR029028">
    <property type="entry name" value="Alpha/beta_knot_MTases"/>
</dbReference>
<sequence>MLALAACLASARPVITSGKNPVVKALRRLESRRHRERDGLLLLEGLRLVTDALDAGFCAETVLVAEALLAQQPGLQRVLAALPAGVVSLADEAALAAACTTVSPQGIVAAVRMPERTGALPDAASLVLVLDNLSDPGNVGTLVRGAAGFGCDAVVALGACADAWSPKALRSAMGGTFRLPIVPAQEWAQLRAQLQRAGLRVLAADGGVAASDYAAVDWRAPLAVVIGSEATGLSEAVRADLAAGSVCAVGIPMAAGLDSLNAAMAGTVLLSECARQRRGNTARSG</sequence>
<dbReference type="GO" id="GO:0008173">
    <property type="term" value="F:RNA methyltransferase activity"/>
    <property type="evidence" value="ECO:0007669"/>
    <property type="project" value="InterPro"/>
</dbReference>
<evidence type="ECO:0000313" key="5">
    <source>
        <dbReference type="EMBL" id="KAG8458727.1"/>
    </source>
</evidence>
<dbReference type="SUPFAM" id="SSF55315">
    <property type="entry name" value="L30e-like"/>
    <property type="match status" value="1"/>
</dbReference>
<reference evidence="5" key="1">
    <citation type="submission" date="2021-05" db="EMBL/GenBank/DDBJ databases">
        <title>The genome of the haptophyte Pavlova lutheri (Diacronema luteri, Pavlovales) - a model for lipid biosynthesis in eukaryotic algae.</title>
        <authorList>
            <person name="Hulatt C.J."/>
            <person name="Posewitz M.C."/>
        </authorList>
    </citation>
    <scope>NUCLEOTIDE SEQUENCE</scope>
    <source>
        <strain evidence="5">NIVA-4/92</strain>
    </source>
</reference>
<keyword evidence="6" id="KW-1185">Reference proteome</keyword>
<dbReference type="SUPFAM" id="SSF75217">
    <property type="entry name" value="alpha/beta knot"/>
    <property type="match status" value="1"/>
</dbReference>
<dbReference type="InterPro" id="IPR013123">
    <property type="entry name" value="SpoU_subst-bd"/>
</dbReference>
<feature type="domain" description="RNA 2-O ribose methyltransferase substrate binding" evidence="4">
    <location>
        <begin position="42"/>
        <end position="117"/>
    </location>
</feature>
<evidence type="ECO:0000256" key="3">
    <source>
        <dbReference type="ARBA" id="ARBA00022679"/>
    </source>
</evidence>
<dbReference type="GO" id="GO:0005737">
    <property type="term" value="C:cytoplasm"/>
    <property type="evidence" value="ECO:0007669"/>
    <property type="project" value="UniProtKB-ARBA"/>
</dbReference>
<dbReference type="InterPro" id="IPR001537">
    <property type="entry name" value="SpoU_MeTrfase"/>
</dbReference>
<dbReference type="InterPro" id="IPR029064">
    <property type="entry name" value="Ribosomal_eL30-like_sf"/>
</dbReference>
<accession>A0A8J5X903</accession>